<accession>A0A510JSA8</accession>
<evidence type="ECO:0000313" key="2">
    <source>
        <dbReference type="EMBL" id="BBM41341.1"/>
    </source>
</evidence>
<gene>
    <name evidence="2" type="ORF">JCM16776_1568</name>
</gene>
<name>A0A510JSA8_9FUSO</name>
<evidence type="ECO:0000259" key="1">
    <source>
        <dbReference type="Pfam" id="PF18435"/>
    </source>
</evidence>
<protein>
    <recommendedName>
        <fullName evidence="1">Esterase Ig-like N-terminal domain-containing protein</fullName>
    </recommendedName>
</protein>
<proteinExistence type="predicted"/>
<dbReference type="Proteomes" id="UP000322617">
    <property type="component" value="Chromosome"/>
</dbReference>
<organism evidence="2 3">
    <name type="scientific">Leptotrichia shahii</name>
    <dbReference type="NCBI Taxonomy" id="157691"/>
    <lineage>
        <taxon>Bacteria</taxon>
        <taxon>Fusobacteriati</taxon>
        <taxon>Fusobacteriota</taxon>
        <taxon>Fusobacteriia</taxon>
        <taxon>Fusobacteriales</taxon>
        <taxon>Leptotrichiaceae</taxon>
        <taxon>Leptotrichia</taxon>
    </lineage>
</organism>
<evidence type="ECO:0000313" key="3">
    <source>
        <dbReference type="Proteomes" id="UP000322617"/>
    </source>
</evidence>
<feature type="domain" description="Esterase Ig-like N-terminal" evidence="1">
    <location>
        <begin position="57"/>
        <end position="177"/>
    </location>
</feature>
<dbReference type="Gene3D" id="3.40.50.1820">
    <property type="entry name" value="alpha/beta hydrolase"/>
    <property type="match status" value="1"/>
</dbReference>
<keyword evidence="3" id="KW-1185">Reference proteome</keyword>
<dbReference type="RefSeq" id="WP_018450625.1">
    <property type="nucleotide sequence ID" value="NZ_AP019827.1"/>
</dbReference>
<reference evidence="2 3" key="1">
    <citation type="submission" date="2019-07" db="EMBL/GenBank/DDBJ databases">
        <title>Complete Genome Sequence of Leptotrichia shahii Strain JCM 16776.</title>
        <authorList>
            <person name="Watanabe S."/>
            <person name="Cui L."/>
        </authorList>
    </citation>
    <scope>NUCLEOTIDE SEQUENCE [LARGE SCALE GENOMIC DNA]</scope>
    <source>
        <strain evidence="2 3">JCM16776</strain>
    </source>
</reference>
<dbReference type="Pfam" id="PF18435">
    <property type="entry name" value="EstA_Ig_like"/>
    <property type="match status" value="1"/>
</dbReference>
<dbReference type="STRING" id="1122172.GCA_000373045_01005"/>
<dbReference type="InterPro" id="IPR029058">
    <property type="entry name" value="AB_hydrolase_fold"/>
</dbReference>
<dbReference type="AlphaFoldDB" id="A0A510JSA8"/>
<sequence length="648" mass="72768">MKLNCKKKLYFGMIALFLVGMGFSTISVAKTTSKIVKSISADNAIVGVKSYGFVDLEGAKTSAIIVEYNQDIKASSVDKNDYEITDYAIYSEKKDGFEKTIEIDKDSIKGNEGQITRIYVNDNPEISKNGGTKEGKYVIIEVNTAYMLMGQNLSYTSTMMAGVKQIGEITGKNGKITAGTKEVSNYTLSEETQTRPTGETVTKTIITADKNKIILPEFDKNSGWKIHYIGNGGFKATKAYSEYTGKYEDFEMPYAIYVPNKEVLEKNKGNISVVLHMEHAGANDTDPMASLTSSKAAVKAASKEIQDKNPAIIIVPQVEESRRSTNDVVSSSEANTAIWELLDSVLAEYRGYINESRIYGTGQSMGGMLLLDMAAQRDNFFAGVAILGSQWSNNYNKDFQNNGAPARSPENDPISFNGFGLDKKNYQNWYYMISDDNVLVHTAADDLMATSLWKTIQEYFKAAGVEIAHDEWDPYLSIEEQNKIDRKMTTHDNTKPGTGINWGEFIKGSHMSTWKYGYQIDYPFEWLFEQRRETAQARGKVEQLKNKWLGRDKDGNIKKGSGTAELNTAQYTPNGKSDIYTEDWKPYVIVSKLISDIPNAEKIVLNKRTGEKYTKKSYVEMVRKLYNLLSKEEKTKVKNYNDLIKSEK</sequence>
<dbReference type="SUPFAM" id="SSF53474">
    <property type="entry name" value="alpha/beta-Hydrolases"/>
    <property type="match status" value="1"/>
</dbReference>
<dbReference type="Gene3D" id="2.60.40.2180">
    <property type="match status" value="1"/>
</dbReference>
<dbReference type="EMBL" id="AP019827">
    <property type="protein sequence ID" value="BBM41341.1"/>
    <property type="molecule type" value="Genomic_DNA"/>
</dbReference>
<dbReference type="InterPro" id="IPR041172">
    <property type="entry name" value="EstA_Ig-like_N"/>
</dbReference>
<dbReference type="OrthoDB" id="9777383at2"/>
<dbReference type="KEGG" id="lsz:JCM16776_1568"/>